<feature type="domain" description="Amidase" evidence="2">
    <location>
        <begin position="31"/>
        <end position="463"/>
    </location>
</feature>
<dbReference type="PANTHER" id="PTHR11895">
    <property type="entry name" value="TRANSAMIDASE"/>
    <property type="match status" value="1"/>
</dbReference>
<accession>A0A158JJE7</accession>
<dbReference type="RefSeq" id="WP_231937383.1">
    <property type="nucleotide sequence ID" value="NZ_FCOK02000093.1"/>
</dbReference>
<dbReference type="AlphaFoldDB" id="A0A158JJE7"/>
<sequence>MPTQPGDNEICRMDAVTLAQRIKSRELSALEVTEAVLRRMDALEPHLHAFCTPTHEVARSAAKAVDAKIAKGEPAGALAGVPIGIKDLVATKDIKTVMGSVLYKDFVPDEDDIVVERLKAAGAVIIGKTNVPELGYSPVGHNPVFETTRNPWNLALTPGGSSAGSGASVASGVAPFAIGSDGGGSVRIPSAHCGLYGIKASMGRVPLYPGCRDERYPGVSSWETLEHIGPMSRTVADSALMLSVISGPDPRDRYSIPAVDFDYQEAVCGDIKGLRIAYSEDWGYAAVDPEVRRVVGDAVAVFEKELGCTVERADPGWRADAGATFWALVAADSDLSGMRRMIKGREKEISPHLIDLLMRPWTAEDFTDAHTQRKALCNKMWRFMANYDLLLTPTLAVPPFPVHMQGPEVIEGRMGRNADWLCFTFPANMTGQPAATIPAGFTKDGLPVGLQIIGSHLDDRTVLKASGAFERARPWAHKWPALLETLGL</sequence>
<dbReference type="GO" id="GO:0003824">
    <property type="term" value="F:catalytic activity"/>
    <property type="evidence" value="ECO:0007669"/>
    <property type="project" value="InterPro"/>
</dbReference>
<dbReference type="Gene3D" id="3.90.1300.10">
    <property type="entry name" value="Amidase signature (AS) domain"/>
    <property type="match status" value="1"/>
</dbReference>
<dbReference type="InterPro" id="IPR000120">
    <property type="entry name" value="Amidase"/>
</dbReference>
<dbReference type="Pfam" id="PF01425">
    <property type="entry name" value="Amidase"/>
    <property type="match status" value="1"/>
</dbReference>
<name>A0A158JJE7_9BURK</name>
<gene>
    <name evidence="3" type="ORF">AWB69_08046</name>
</gene>
<dbReference type="InterPro" id="IPR023631">
    <property type="entry name" value="Amidase_dom"/>
</dbReference>
<dbReference type="EMBL" id="FCOK02000093">
    <property type="protein sequence ID" value="SAL68583.1"/>
    <property type="molecule type" value="Genomic_DNA"/>
</dbReference>
<evidence type="ECO:0000259" key="2">
    <source>
        <dbReference type="Pfam" id="PF01425"/>
    </source>
</evidence>
<organism evidence="3 4">
    <name type="scientific">Caballeronia udeis</name>
    <dbReference type="NCBI Taxonomy" id="1232866"/>
    <lineage>
        <taxon>Bacteria</taxon>
        <taxon>Pseudomonadati</taxon>
        <taxon>Pseudomonadota</taxon>
        <taxon>Betaproteobacteria</taxon>
        <taxon>Burkholderiales</taxon>
        <taxon>Burkholderiaceae</taxon>
        <taxon>Caballeronia</taxon>
    </lineage>
</organism>
<evidence type="ECO:0000313" key="3">
    <source>
        <dbReference type="EMBL" id="SAL68583.1"/>
    </source>
</evidence>
<comment type="similarity">
    <text evidence="1">Belongs to the amidase family.</text>
</comment>
<dbReference type="Proteomes" id="UP000054683">
    <property type="component" value="Unassembled WGS sequence"/>
</dbReference>
<dbReference type="InterPro" id="IPR036928">
    <property type="entry name" value="AS_sf"/>
</dbReference>
<protein>
    <submittedName>
        <fullName evidence="3">Amidase</fullName>
    </submittedName>
</protein>
<evidence type="ECO:0000313" key="4">
    <source>
        <dbReference type="Proteomes" id="UP000054683"/>
    </source>
</evidence>
<evidence type="ECO:0000256" key="1">
    <source>
        <dbReference type="ARBA" id="ARBA00009199"/>
    </source>
</evidence>
<proteinExistence type="inferred from homology"/>
<dbReference type="PIRSF" id="PIRSF001221">
    <property type="entry name" value="Amidase_fungi"/>
    <property type="match status" value="1"/>
</dbReference>
<reference evidence="3 4" key="1">
    <citation type="submission" date="2016-01" db="EMBL/GenBank/DDBJ databases">
        <authorList>
            <person name="Oliw E.H."/>
        </authorList>
    </citation>
    <scope>NUCLEOTIDE SEQUENCE [LARGE SCALE GENOMIC DNA]</scope>
    <source>
        <strain evidence="3">LMG 27134</strain>
    </source>
</reference>
<dbReference type="SUPFAM" id="SSF75304">
    <property type="entry name" value="Amidase signature (AS) enzymes"/>
    <property type="match status" value="1"/>
</dbReference>
<dbReference type="PANTHER" id="PTHR11895:SF7">
    <property type="entry name" value="GLUTAMYL-TRNA(GLN) AMIDOTRANSFERASE SUBUNIT A, MITOCHONDRIAL"/>
    <property type="match status" value="1"/>
</dbReference>